<proteinExistence type="predicted"/>
<dbReference type="OrthoDB" id="2873127at2759"/>
<dbReference type="InParanoid" id="D8Q388"/>
<dbReference type="STRING" id="578458.D8Q388"/>
<dbReference type="KEGG" id="scm:SCHCO_02665240"/>
<dbReference type="EMBL" id="GL377305">
    <property type="protein sequence ID" value="EFI98268.1"/>
    <property type="molecule type" value="Genomic_DNA"/>
</dbReference>
<dbReference type="Proteomes" id="UP000007431">
    <property type="component" value="Unassembled WGS sequence"/>
</dbReference>
<gene>
    <name evidence="1" type="ORF">SCHCODRAFT_107742</name>
</gene>
<name>D8Q388_SCHCM</name>
<protein>
    <submittedName>
        <fullName evidence="1">Uncharacterized protein</fullName>
    </submittedName>
</protein>
<evidence type="ECO:0000313" key="1">
    <source>
        <dbReference type="EMBL" id="EFI98268.1"/>
    </source>
</evidence>
<evidence type="ECO:0000313" key="2">
    <source>
        <dbReference type="Proteomes" id="UP000007431"/>
    </source>
</evidence>
<reference evidence="1 2" key="1">
    <citation type="journal article" date="2010" name="Nat. Biotechnol.">
        <title>Genome sequence of the model mushroom Schizophyllum commune.</title>
        <authorList>
            <person name="Ohm R.A."/>
            <person name="de Jong J.F."/>
            <person name="Lugones L.G."/>
            <person name="Aerts A."/>
            <person name="Kothe E."/>
            <person name="Stajich J.E."/>
            <person name="de Vries R.P."/>
            <person name="Record E."/>
            <person name="Levasseur A."/>
            <person name="Baker S.E."/>
            <person name="Bartholomew K.A."/>
            <person name="Coutinho P.M."/>
            <person name="Erdmann S."/>
            <person name="Fowler T.J."/>
            <person name="Gathman A.C."/>
            <person name="Lombard V."/>
            <person name="Henrissat B."/>
            <person name="Knabe N."/>
            <person name="Kuees U."/>
            <person name="Lilly W.W."/>
            <person name="Lindquist E."/>
            <person name="Lucas S."/>
            <person name="Magnuson J.K."/>
            <person name="Piumi F."/>
            <person name="Raudaskoski M."/>
            <person name="Salamov A."/>
            <person name="Schmutz J."/>
            <person name="Schwarze F.W.M.R."/>
            <person name="vanKuyk P.A."/>
            <person name="Horton J.S."/>
            <person name="Grigoriev I.V."/>
            <person name="Woesten H.A.B."/>
        </authorList>
    </citation>
    <scope>NUCLEOTIDE SEQUENCE [LARGE SCALE GENOMIC DNA]</scope>
    <source>
        <strain evidence="2">H4-8 / FGSC 9210</strain>
    </source>
</reference>
<sequence length="509" mass="58430">MYKISTNPRFTRIHAGKQTPVLQIAEVKHALPKDMIEDDWYMLTDDLKRYNAEYLSVIDRPDAFQIWTMELRISQKERENFTLLGDIALLRKAKLRQERINGIFDILDESDLEEYVCDDVYDHPLLKGIEDLCDDGVSDFKACLVLPVEPPSDLAAVHAKMVQFCKRKQTERFENRRMWSLTRQYEPVQEYWDEAIAHMPPNGVYPPVCDVIALLPYKNYERELPIIRGIWIMHIKDACSPTLGFQRIVDQWRAAKDKELVTIMSEALGRTTAADDLPLATTFFTCTNPDGKQPGIGYPRILVTPGTYSADDLDDSEERDDMVRILQETPWNRNGERVSFDHLTHDAARKIVSLAGLDPEKATAAELDALGAWFTCGDCSTPGNKRVMQWQQAIMHSRPINDAYELCKSSSGPALRVLDERDWPQAEAARDSQWRIPGEPALDPGSDIREGLREDDEDAWVLLRCVHCSWNVYSNHMSEHMQMEHGVTRARPRDVILPLDEIDTGEYFM</sequence>
<keyword evidence="2" id="KW-1185">Reference proteome</keyword>
<accession>D8Q388</accession>
<dbReference type="AlphaFoldDB" id="D8Q388"/>
<dbReference type="VEuPathDB" id="FungiDB:SCHCODRAFT_02665240"/>
<organism evidence="2">
    <name type="scientific">Schizophyllum commune (strain H4-8 / FGSC 9210)</name>
    <name type="common">Split gill fungus</name>
    <dbReference type="NCBI Taxonomy" id="578458"/>
    <lineage>
        <taxon>Eukaryota</taxon>
        <taxon>Fungi</taxon>
        <taxon>Dikarya</taxon>
        <taxon>Basidiomycota</taxon>
        <taxon>Agaricomycotina</taxon>
        <taxon>Agaricomycetes</taxon>
        <taxon>Agaricomycetidae</taxon>
        <taxon>Agaricales</taxon>
        <taxon>Schizophyllaceae</taxon>
        <taxon>Schizophyllum</taxon>
    </lineage>
</organism>
<dbReference type="GeneID" id="9595194"/>
<dbReference type="HOGENOM" id="CLU_535460_0_0_1"/>
<feature type="non-terminal residue" evidence="1">
    <location>
        <position position="509"/>
    </location>
</feature>
<dbReference type="RefSeq" id="XP_003033171.1">
    <property type="nucleotide sequence ID" value="XM_003033125.1"/>
</dbReference>